<dbReference type="EMBL" id="LIHL02000010">
    <property type="protein sequence ID" value="KAF5458461.1"/>
    <property type="molecule type" value="Genomic_DNA"/>
</dbReference>
<gene>
    <name evidence="2" type="ORF">F2P56_022488</name>
</gene>
<reference evidence="2" key="1">
    <citation type="submission" date="2015-10" db="EMBL/GenBank/DDBJ databases">
        <authorList>
            <person name="Martinez-Garcia P.J."/>
            <person name="Crepeau M.W."/>
            <person name="Puiu D."/>
            <person name="Gonzalez-Ibeas D."/>
            <person name="Whalen J."/>
            <person name="Stevens K."/>
            <person name="Paul R."/>
            <person name="Butterfield T."/>
            <person name="Britton M."/>
            <person name="Reagan R."/>
            <person name="Chakraborty S."/>
            <person name="Walawage S.L."/>
            <person name="Vasquez-Gross H.A."/>
            <person name="Cardeno C."/>
            <person name="Famula R."/>
            <person name="Pratt K."/>
            <person name="Kuruganti S."/>
            <person name="Aradhya M.K."/>
            <person name="Leslie C.A."/>
            <person name="Dandekar A.M."/>
            <person name="Salzberg S.L."/>
            <person name="Wegrzyn J.L."/>
            <person name="Langley C.H."/>
            <person name="Neale D.B."/>
        </authorList>
    </citation>
    <scope>NUCLEOTIDE SEQUENCE</scope>
    <source>
        <tissue evidence="2">Leaves</tissue>
    </source>
</reference>
<protein>
    <submittedName>
        <fullName evidence="2">Uncharacterized protein</fullName>
    </submittedName>
</protein>
<evidence type="ECO:0000313" key="3">
    <source>
        <dbReference type="Proteomes" id="UP000619265"/>
    </source>
</evidence>
<dbReference type="Gramene" id="Jr10_15240_p2">
    <property type="protein sequence ID" value="cds.Jr10_15240_p2"/>
    <property type="gene ID" value="Jr10_15240"/>
</dbReference>
<feature type="signal peptide" evidence="1">
    <location>
        <begin position="1"/>
        <end position="19"/>
    </location>
</feature>
<accession>A0A833TF62</accession>
<name>A0A833TF62_JUGRE</name>
<dbReference type="Proteomes" id="UP000619265">
    <property type="component" value="Unassembled WGS sequence"/>
</dbReference>
<sequence>MNSTLLVLITVFIINRGEAYMMMENMLAANPQNTALVLPASKAKRETKATVEKTKTTNKKIPKSLAFSLLGAYMRKMVTYMSSIADPVPLIVDTKRLFGDTKGRPYHAERRQLSNVIMYGTPENFSVPLCRMILLNVIIGAKKRNKAVKFPNIPNTECTVIF</sequence>
<keyword evidence="1" id="KW-0732">Signal</keyword>
<feature type="non-terminal residue" evidence="2">
    <location>
        <position position="162"/>
    </location>
</feature>
<feature type="chain" id="PRO_5033058020" evidence="1">
    <location>
        <begin position="20"/>
        <end position="162"/>
    </location>
</feature>
<reference evidence="2" key="2">
    <citation type="submission" date="2020-03" db="EMBL/GenBank/DDBJ databases">
        <title>Walnut 2.0.</title>
        <authorList>
            <person name="Marrano A."/>
            <person name="Britton M."/>
            <person name="Zimin A.V."/>
            <person name="Zaini P.A."/>
            <person name="Workman R."/>
            <person name="Puiu D."/>
            <person name="Bianco L."/>
            <person name="Allen B.J."/>
            <person name="Troggio M."/>
            <person name="Leslie C.A."/>
            <person name="Timp W."/>
            <person name="Dendekar A."/>
            <person name="Salzberg S.L."/>
            <person name="Neale D.B."/>
        </authorList>
    </citation>
    <scope>NUCLEOTIDE SEQUENCE</scope>
    <source>
        <tissue evidence="2">Leaves</tissue>
    </source>
</reference>
<proteinExistence type="predicted"/>
<dbReference type="AlphaFoldDB" id="A0A833TF62"/>
<comment type="caution">
    <text evidence="2">The sequence shown here is derived from an EMBL/GenBank/DDBJ whole genome shotgun (WGS) entry which is preliminary data.</text>
</comment>
<organism evidence="2 3">
    <name type="scientific">Juglans regia</name>
    <name type="common">English walnut</name>
    <dbReference type="NCBI Taxonomy" id="51240"/>
    <lineage>
        <taxon>Eukaryota</taxon>
        <taxon>Viridiplantae</taxon>
        <taxon>Streptophyta</taxon>
        <taxon>Embryophyta</taxon>
        <taxon>Tracheophyta</taxon>
        <taxon>Spermatophyta</taxon>
        <taxon>Magnoliopsida</taxon>
        <taxon>eudicotyledons</taxon>
        <taxon>Gunneridae</taxon>
        <taxon>Pentapetalae</taxon>
        <taxon>rosids</taxon>
        <taxon>fabids</taxon>
        <taxon>Fagales</taxon>
        <taxon>Juglandaceae</taxon>
        <taxon>Juglans</taxon>
    </lineage>
</organism>
<evidence type="ECO:0000256" key="1">
    <source>
        <dbReference type="SAM" id="SignalP"/>
    </source>
</evidence>
<evidence type="ECO:0000313" key="2">
    <source>
        <dbReference type="EMBL" id="KAF5458461.1"/>
    </source>
</evidence>